<name>A0A0F9G505_9ZZZZ</name>
<comment type="caution">
    <text evidence="3">The sequence shown here is derived from an EMBL/GenBank/DDBJ whole genome shotgun (WGS) entry which is preliminary data.</text>
</comment>
<protein>
    <recommendedName>
        <fullName evidence="2">CN hydrolase domain-containing protein</fullName>
    </recommendedName>
</protein>
<keyword evidence="1" id="KW-0378">Hydrolase</keyword>
<proteinExistence type="predicted"/>
<dbReference type="AlphaFoldDB" id="A0A0F9G505"/>
<feature type="non-terminal residue" evidence="3">
    <location>
        <position position="1"/>
    </location>
</feature>
<dbReference type="InterPro" id="IPR003010">
    <property type="entry name" value="C-N_Hydrolase"/>
</dbReference>
<accession>A0A0F9G505</accession>
<dbReference type="PANTHER" id="PTHR43674">
    <property type="entry name" value="NITRILASE C965.09-RELATED"/>
    <property type="match status" value="1"/>
</dbReference>
<evidence type="ECO:0000259" key="2">
    <source>
        <dbReference type="PROSITE" id="PS50263"/>
    </source>
</evidence>
<gene>
    <name evidence="3" type="ORF">LCGC14_2226140</name>
</gene>
<dbReference type="InterPro" id="IPR036526">
    <property type="entry name" value="C-N_Hydrolase_sf"/>
</dbReference>
<dbReference type="Pfam" id="PF00795">
    <property type="entry name" value="CN_hydrolase"/>
    <property type="match status" value="1"/>
</dbReference>
<feature type="domain" description="CN hydrolase" evidence="2">
    <location>
        <begin position="1"/>
        <end position="244"/>
    </location>
</feature>
<reference evidence="3" key="1">
    <citation type="journal article" date="2015" name="Nature">
        <title>Complex archaea that bridge the gap between prokaryotes and eukaryotes.</title>
        <authorList>
            <person name="Spang A."/>
            <person name="Saw J.H."/>
            <person name="Jorgensen S.L."/>
            <person name="Zaremba-Niedzwiedzka K."/>
            <person name="Martijn J."/>
            <person name="Lind A.E."/>
            <person name="van Eijk R."/>
            <person name="Schleper C."/>
            <person name="Guy L."/>
            <person name="Ettema T.J."/>
        </authorList>
    </citation>
    <scope>NUCLEOTIDE SEQUENCE</scope>
</reference>
<organism evidence="3">
    <name type="scientific">marine sediment metagenome</name>
    <dbReference type="NCBI Taxonomy" id="412755"/>
    <lineage>
        <taxon>unclassified sequences</taxon>
        <taxon>metagenomes</taxon>
        <taxon>ecological metagenomes</taxon>
    </lineage>
</organism>
<dbReference type="InterPro" id="IPR050345">
    <property type="entry name" value="Aliph_Amidase/BUP"/>
</dbReference>
<sequence>MKDYFEWGYEQYSYGFPVKFIAFPEYSTNGYPAGNMAEALKAAEFVPGMITEEIGKWAKEYDCFVGFGMGEKIPEYPKTSFDTAVIVDDKGEVCLVYRKTNPWLPDEYWPSPHDLKDTWDFEKYPLFPVAKTRIGNLGSYICNDGMTPEPCRQLAFNGAELMFHPELLMDPWVVPPLEYFELQTRWNSVVNVCYHVAVNGAWAPHVAPPYGMMGGSMITDYEGRILSACPKASVEVYCMSIIDIRGVREYRTTMPTHNGLNSFKGDLYDYYKRPIMYPAHPQIAEDDDWDMYKSRKVMDKAMKRFWGDYYKDAVK</sequence>
<dbReference type="EMBL" id="LAZR01029852">
    <property type="protein sequence ID" value="KKL58362.1"/>
    <property type="molecule type" value="Genomic_DNA"/>
</dbReference>
<dbReference type="PANTHER" id="PTHR43674:SF14">
    <property type="entry name" value="ALIPHATIC AMIDASE"/>
    <property type="match status" value="1"/>
</dbReference>
<dbReference type="PROSITE" id="PS50263">
    <property type="entry name" value="CN_HYDROLASE"/>
    <property type="match status" value="1"/>
</dbReference>
<evidence type="ECO:0000256" key="1">
    <source>
        <dbReference type="ARBA" id="ARBA00022801"/>
    </source>
</evidence>
<dbReference type="Gene3D" id="3.60.110.10">
    <property type="entry name" value="Carbon-nitrogen hydrolase"/>
    <property type="match status" value="1"/>
</dbReference>
<dbReference type="SUPFAM" id="SSF56317">
    <property type="entry name" value="Carbon-nitrogen hydrolase"/>
    <property type="match status" value="1"/>
</dbReference>
<evidence type="ECO:0000313" key="3">
    <source>
        <dbReference type="EMBL" id="KKL58362.1"/>
    </source>
</evidence>
<dbReference type="GO" id="GO:0016811">
    <property type="term" value="F:hydrolase activity, acting on carbon-nitrogen (but not peptide) bonds, in linear amides"/>
    <property type="evidence" value="ECO:0007669"/>
    <property type="project" value="TreeGrafter"/>
</dbReference>